<sequence>MHGGRMLHLLVPLLSIPASGDPVQEVLHTSTYPSIHDEATHQKPHSEHLTYLAIPPLSIWQHTVHTCHYSPMPDGIATQMGVRYEDSISCLITHQLTAQYISGKLSHSGISFCKSRCPATLLADNLQCLAYNPYVSDADNPPSFIHAVIENLFVLSIQQTQVQLLIRSWLRKATLKHLSNLHQSVILQPIDAAPFMSTKATTSTNLISFIGNIMTTFCISEYFSSFFSLYKTITCFIASV</sequence>
<name>A0A8T2RVH9_CERRI</name>
<feature type="signal peptide" evidence="1">
    <location>
        <begin position="1"/>
        <end position="20"/>
    </location>
</feature>
<protein>
    <recommendedName>
        <fullName evidence="4">Apple domain-containing protein</fullName>
    </recommendedName>
</protein>
<comment type="caution">
    <text evidence="2">The sequence shown here is derived from an EMBL/GenBank/DDBJ whole genome shotgun (WGS) entry which is preliminary data.</text>
</comment>
<proteinExistence type="predicted"/>
<keyword evidence="1" id="KW-0732">Signal</keyword>
<reference evidence="2" key="1">
    <citation type="submission" date="2021-08" db="EMBL/GenBank/DDBJ databases">
        <title>WGS assembly of Ceratopteris richardii.</title>
        <authorList>
            <person name="Marchant D.B."/>
            <person name="Chen G."/>
            <person name="Jenkins J."/>
            <person name="Shu S."/>
            <person name="Leebens-Mack J."/>
            <person name="Grimwood J."/>
            <person name="Schmutz J."/>
            <person name="Soltis P."/>
            <person name="Soltis D."/>
            <person name="Chen Z.-H."/>
        </authorList>
    </citation>
    <scope>NUCLEOTIDE SEQUENCE</scope>
    <source>
        <strain evidence="2">Whitten #5841</strain>
        <tissue evidence="2">Leaf</tissue>
    </source>
</reference>
<keyword evidence="3" id="KW-1185">Reference proteome</keyword>
<gene>
    <name evidence="2" type="ORF">KP509_24G068700</name>
</gene>
<evidence type="ECO:0000313" key="2">
    <source>
        <dbReference type="EMBL" id="KAH7300569.1"/>
    </source>
</evidence>
<accession>A0A8T2RVH9</accession>
<feature type="chain" id="PRO_5035907224" description="Apple domain-containing protein" evidence="1">
    <location>
        <begin position="21"/>
        <end position="240"/>
    </location>
</feature>
<dbReference type="AlphaFoldDB" id="A0A8T2RVH9"/>
<evidence type="ECO:0008006" key="4">
    <source>
        <dbReference type="Google" id="ProtNLM"/>
    </source>
</evidence>
<evidence type="ECO:0000256" key="1">
    <source>
        <dbReference type="SAM" id="SignalP"/>
    </source>
</evidence>
<dbReference type="EMBL" id="CM035429">
    <property type="protein sequence ID" value="KAH7300569.1"/>
    <property type="molecule type" value="Genomic_DNA"/>
</dbReference>
<evidence type="ECO:0000313" key="3">
    <source>
        <dbReference type="Proteomes" id="UP000825935"/>
    </source>
</evidence>
<dbReference type="Proteomes" id="UP000825935">
    <property type="component" value="Chromosome 24"/>
</dbReference>
<organism evidence="2 3">
    <name type="scientific">Ceratopteris richardii</name>
    <name type="common">Triangle waterfern</name>
    <dbReference type="NCBI Taxonomy" id="49495"/>
    <lineage>
        <taxon>Eukaryota</taxon>
        <taxon>Viridiplantae</taxon>
        <taxon>Streptophyta</taxon>
        <taxon>Embryophyta</taxon>
        <taxon>Tracheophyta</taxon>
        <taxon>Polypodiopsida</taxon>
        <taxon>Polypodiidae</taxon>
        <taxon>Polypodiales</taxon>
        <taxon>Pteridineae</taxon>
        <taxon>Pteridaceae</taxon>
        <taxon>Parkerioideae</taxon>
        <taxon>Ceratopteris</taxon>
    </lineage>
</organism>